<evidence type="ECO:0000256" key="1">
    <source>
        <dbReference type="ARBA" id="ARBA00008779"/>
    </source>
</evidence>
<dbReference type="RefSeq" id="WP_090170264.1">
    <property type="nucleotide sequence ID" value="NZ_FOFB01000018.1"/>
</dbReference>
<dbReference type="EMBL" id="FOFB01000018">
    <property type="protein sequence ID" value="SEQ89422.1"/>
    <property type="molecule type" value="Genomic_DNA"/>
</dbReference>
<dbReference type="InterPro" id="IPR000917">
    <property type="entry name" value="Sulfatase_N"/>
</dbReference>
<proteinExistence type="inferred from homology"/>
<evidence type="ECO:0000259" key="4">
    <source>
        <dbReference type="Pfam" id="PF00884"/>
    </source>
</evidence>
<dbReference type="PANTHER" id="PTHR42693">
    <property type="entry name" value="ARYLSULFATASE FAMILY MEMBER"/>
    <property type="match status" value="1"/>
</dbReference>
<gene>
    <name evidence="5" type="ORF">SAMN05444359_11838</name>
</gene>
<protein>
    <submittedName>
        <fullName evidence="5">Arylsulfatase A</fullName>
    </submittedName>
</protein>
<reference evidence="6" key="1">
    <citation type="submission" date="2016-10" db="EMBL/GenBank/DDBJ databases">
        <authorList>
            <person name="Varghese N."/>
            <person name="Submissions S."/>
        </authorList>
    </citation>
    <scope>NUCLEOTIDE SEQUENCE [LARGE SCALE GENOMIC DNA]</scope>
    <source>
        <strain evidence="6">DSM 24740</strain>
    </source>
</reference>
<dbReference type="CDD" id="cd16027">
    <property type="entry name" value="SGSH"/>
    <property type="match status" value="1"/>
</dbReference>
<feature type="chain" id="PRO_5011640380" evidence="3">
    <location>
        <begin position="22"/>
        <end position="577"/>
    </location>
</feature>
<evidence type="ECO:0000256" key="2">
    <source>
        <dbReference type="ARBA" id="ARBA00022801"/>
    </source>
</evidence>
<comment type="similarity">
    <text evidence="1">Belongs to the sulfatase family.</text>
</comment>
<keyword evidence="2" id="KW-0378">Hydrolase</keyword>
<dbReference type="STRING" id="478744.SAMN05444359_11838"/>
<dbReference type="OrthoDB" id="9789742at2"/>
<dbReference type="InParanoid" id="A0A1H9JRG9"/>
<keyword evidence="3" id="KW-0732">Signal</keyword>
<feature type="signal peptide" evidence="3">
    <location>
        <begin position="1"/>
        <end position="21"/>
    </location>
</feature>
<accession>A0A1H9JRG9</accession>
<dbReference type="InterPro" id="IPR050738">
    <property type="entry name" value="Sulfatase"/>
</dbReference>
<evidence type="ECO:0000313" key="5">
    <source>
        <dbReference type="EMBL" id="SEQ89422.1"/>
    </source>
</evidence>
<dbReference type="Pfam" id="PF00884">
    <property type="entry name" value="Sulfatase"/>
    <property type="match status" value="1"/>
</dbReference>
<dbReference type="AlphaFoldDB" id="A0A1H9JRG9"/>
<dbReference type="Proteomes" id="UP000199021">
    <property type="component" value="Unassembled WGS sequence"/>
</dbReference>
<dbReference type="GO" id="GO:0004065">
    <property type="term" value="F:arylsulfatase activity"/>
    <property type="evidence" value="ECO:0007669"/>
    <property type="project" value="TreeGrafter"/>
</dbReference>
<organism evidence="5 6">
    <name type="scientific">Neolewinella agarilytica</name>
    <dbReference type="NCBI Taxonomy" id="478744"/>
    <lineage>
        <taxon>Bacteria</taxon>
        <taxon>Pseudomonadati</taxon>
        <taxon>Bacteroidota</taxon>
        <taxon>Saprospiria</taxon>
        <taxon>Saprospirales</taxon>
        <taxon>Lewinellaceae</taxon>
        <taxon>Neolewinella</taxon>
    </lineage>
</organism>
<keyword evidence="6" id="KW-1185">Reference proteome</keyword>
<dbReference type="SUPFAM" id="SSF53649">
    <property type="entry name" value="Alkaline phosphatase-like"/>
    <property type="match status" value="1"/>
</dbReference>
<dbReference type="Gene3D" id="3.40.720.10">
    <property type="entry name" value="Alkaline Phosphatase, subunit A"/>
    <property type="match status" value="1"/>
</dbReference>
<sequence>MKHWLPTLLLSFTFLCTCDRAAETTEAPRSEIDRPNILWLTCEDISPMLSMFGDSTAHTPNLDRLAARGVRFPNTFSVAGVCAPSRNCIATGMYPISIGGHNMRTMSYGKATELRAIGLPGSYGALPPPEVKMMSQVFRENGYFTSNNRKEDYQLRAPKTAWDDKGSKAHWRHRKDPRQPFFSIFNMEVTHESQIWQTNPRHFRIRPHFSSDTSTVEELTGVIKGAGRPALTVSPDDVPLPPYLVDDAPTRTDVARVYSNIEILDQQVGLLLDQLEEDGLADNTIIFFYSDHGGPLPRQKRLLYDSGLRVPMIVAWPDDRRAGEIDSTLFSFVDLAPTAFSLAGIELPDYLQGQAILGEQAADARKYIFAASDRLDGFYDRIRAARDGRFKYLRNYYPERGYYLPVVYREQMNAMQSLLQGRDAGTLTDAQAQWFRKAKPAEELFDTQADPYELNNLAANPNYADKLAELRGATDEWLAEVGDLGAINEIELVDRFWNGKEEMPVTGRPQASRDSLGRFLLSSKTPGAQIAYQMVTPGEKNPVWQVYTGPIDYVRGDTLRAVAQRIGYQESGVSIGY</sequence>
<dbReference type="PANTHER" id="PTHR42693:SF53">
    <property type="entry name" value="ENDO-4-O-SULFATASE"/>
    <property type="match status" value="1"/>
</dbReference>
<dbReference type="InterPro" id="IPR017850">
    <property type="entry name" value="Alkaline_phosphatase_core_sf"/>
</dbReference>
<feature type="domain" description="Sulfatase N-terminal" evidence="4">
    <location>
        <begin position="35"/>
        <end position="345"/>
    </location>
</feature>
<evidence type="ECO:0000313" key="6">
    <source>
        <dbReference type="Proteomes" id="UP000199021"/>
    </source>
</evidence>
<name>A0A1H9JRG9_9BACT</name>
<evidence type="ECO:0000256" key="3">
    <source>
        <dbReference type="SAM" id="SignalP"/>
    </source>
</evidence>